<dbReference type="PANTHER" id="PTHR11014">
    <property type="entry name" value="PEPTIDASE M20 FAMILY MEMBER"/>
    <property type="match status" value="1"/>
</dbReference>
<dbReference type="SUPFAM" id="SSF53187">
    <property type="entry name" value="Zn-dependent exopeptidases"/>
    <property type="match status" value="1"/>
</dbReference>
<evidence type="ECO:0000313" key="3">
    <source>
        <dbReference type="Proteomes" id="UP000524492"/>
    </source>
</evidence>
<keyword evidence="1" id="KW-0378">Hydrolase</keyword>
<organism evidence="2 3">
    <name type="scientific">Rhizobium aethiopicum</name>
    <dbReference type="NCBI Taxonomy" id="1138170"/>
    <lineage>
        <taxon>Bacteria</taxon>
        <taxon>Pseudomonadati</taxon>
        <taxon>Pseudomonadota</taxon>
        <taxon>Alphaproteobacteria</taxon>
        <taxon>Hyphomicrobiales</taxon>
        <taxon>Rhizobiaceae</taxon>
        <taxon>Rhizobium/Agrobacterium group</taxon>
        <taxon>Rhizobium</taxon>
    </lineage>
</organism>
<sequence>MTEEALAVARDLYGEPNVAIESKLMTGSEDFAQFLSKVAGCFVFLGNGEHSPPLHNPTYDFNDDGLLHGAEFYAGIARRRLRPS</sequence>
<comment type="caution">
    <text evidence="2">The sequence shown here is derived from an EMBL/GenBank/DDBJ whole genome shotgun (WGS) entry which is preliminary data.</text>
</comment>
<dbReference type="EMBL" id="JACIFV010000021">
    <property type="protein sequence ID" value="MBB4194605.1"/>
    <property type="molecule type" value="Genomic_DNA"/>
</dbReference>
<dbReference type="PANTHER" id="PTHR11014:SF63">
    <property type="entry name" value="METALLOPEPTIDASE, PUTATIVE (AFU_ORTHOLOGUE AFUA_6G09600)-RELATED"/>
    <property type="match status" value="1"/>
</dbReference>
<evidence type="ECO:0000313" key="2">
    <source>
        <dbReference type="EMBL" id="MBB4194605.1"/>
    </source>
</evidence>
<accession>A0A7W6QBQ4</accession>
<evidence type="ECO:0000256" key="1">
    <source>
        <dbReference type="ARBA" id="ARBA00022801"/>
    </source>
</evidence>
<dbReference type="AlphaFoldDB" id="A0A7W6QBQ4"/>
<dbReference type="InterPro" id="IPR017439">
    <property type="entry name" value="Amidohydrolase"/>
</dbReference>
<keyword evidence="2" id="KW-0121">Carboxypeptidase</keyword>
<dbReference type="Pfam" id="PF01546">
    <property type="entry name" value="Peptidase_M20"/>
    <property type="match status" value="1"/>
</dbReference>
<keyword evidence="2" id="KW-0645">Protease</keyword>
<dbReference type="Proteomes" id="UP000524492">
    <property type="component" value="Unassembled WGS sequence"/>
</dbReference>
<reference evidence="2 3" key="1">
    <citation type="submission" date="2020-08" db="EMBL/GenBank/DDBJ databases">
        <title>Genomic Encyclopedia of Type Strains, Phase IV (KMG-V): Genome sequencing to study the core and pangenomes of soil and plant-associated prokaryotes.</title>
        <authorList>
            <person name="Whitman W."/>
        </authorList>
    </citation>
    <scope>NUCLEOTIDE SEQUENCE [LARGE SCALE GENOMIC DNA]</scope>
    <source>
        <strain evidence="2 3">SEMIA 4074</strain>
    </source>
</reference>
<gene>
    <name evidence="2" type="ORF">GGD53_004785</name>
</gene>
<dbReference type="InterPro" id="IPR002933">
    <property type="entry name" value="Peptidase_M20"/>
</dbReference>
<keyword evidence="3" id="KW-1185">Reference proteome</keyword>
<proteinExistence type="predicted"/>
<protein>
    <submittedName>
        <fullName evidence="2">Metal-dependent amidase/aminoacylase/carboxypeptidase family protein</fullName>
    </submittedName>
</protein>
<name>A0A7W6QBQ4_9HYPH</name>
<dbReference type="Gene3D" id="3.40.630.10">
    <property type="entry name" value="Zn peptidases"/>
    <property type="match status" value="1"/>
</dbReference>
<dbReference type="GO" id="GO:0004180">
    <property type="term" value="F:carboxypeptidase activity"/>
    <property type="evidence" value="ECO:0007669"/>
    <property type="project" value="UniProtKB-KW"/>
</dbReference>